<accession>A0A432PIL6</accession>
<dbReference type="InterPro" id="IPR050312">
    <property type="entry name" value="IolE/XylAMocC-like"/>
</dbReference>
<organism evidence="2 3">
    <name type="scientific">Rhizobium vallis</name>
    <dbReference type="NCBI Taxonomy" id="634290"/>
    <lineage>
        <taxon>Bacteria</taxon>
        <taxon>Pseudomonadati</taxon>
        <taxon>Pseudomonadota</taxon>
        <taxon>Alphaproteobacteria</taxon>
        <taxon>Hyphomicrobiales</taxon>
        <taxon>Rhizobiaceae</taxon>
        <taxon>Rhizobium/Agrobacterium group</taxon>
        <taxon>Rhizobium</taxon>
    </lineage>
</organism>
<evidence type="ECO:0000313" key="2">
    <source>
        <dbReference type="EMBL" id="RUM24153.1"/>
    </source>
</evidence>
<comment type="caution">
    <text evidence="2">The sequence shown here is derived from an EMBL/GenBank/DDBJ whole genome shotgun (WGS) entry which is preliminary data.</text>
</comment>
<dbReference type="GO" id="GO:0016853">
    <property type="term" value="F:isomerase activity"/>
    <property type="evidence" value="ECO:0007669"/>
    <property type="project" value="UniProtKB-KW"/>
</dbReference>
<gene>
    <name evidence="2" type="ORF">EFQ99_19625</name>
</gene>
<reference evidence="3" key="1">
    <citation type="submission" date="2018-11" db="EMBL/GenBank/DDBJ databases">
        <title>Rhizobium chutanense sp. nov., isolated from root nodules of Phaseolus vulgaris in China.</title>
        <authorList>
            <person name="Huo Y."/>
        </authorList>
    </citation>
    <scope>NUCLEOTIDE SEQUENCE [LARGE SCALE GENOMIC DNA]</scope>
    <source>
        <strain evidence="3">CCBAU 65647</strain>
    </source>
</reference>
<sequence length="253" mass="27890">MTDVSFQLYSARNFPPLGDTLALLGSLGYKEVEGFGGLYSSMDESALNTLRADLDANGLKMATSHFDIAQIENEPKRVLAIAKTLGMDSIYAPAPAQDNWPKEASQWSAFGLLLEQASRPFHDAGLEFGWHNHGFEFEALPDGSLPHDRMFETAPSLSWEIDVAWVIRGGADPKKFIEVYKDRITSVHVKDIAPAGENVDEGGWADVGYGTVDWKSLFVTCKATKAKHFVVEHDNPSDLVRLATRSIKTINAF</sequence>
<dbReference type="SUPFAM" id="SSF51658">
    <property type="entry name" value="Xylose isomerase-like"/>
    <property type="match status" value="1"/>
</dbReference>
<dbReference type="Pfam" id="PF01261">
    <property type="entry name" value="AP_endonuc_2"/>
    <property type="match status" value="1"/>
</dbReference>
<name>A0A432PIL6_9HYPH</name>
<dbReference type="Proteomes" id="UP000278823">
    <property type="component" value="Unassembled WGS sequence"/>
</dbReference>
<keyword evidence="3" id="KW-1185">Reference proteome</keyword>
<dbReference type="OrthoDB" id="9798407at2"/>
<dbReference type="RefSeq" id="WP_126922751.1">
    <property type="nucleotide sequence ID" value="NZ_ML133691.1"/>
</dbReference>
<dbReference type="PANTHER" id="PTHR12110:SF41">
    <property type="entry name" value="INOSOSE DEHYDRATASE"/>
    <property type="match status" value="1"/>
</dbReference>
<keyword evidence="2" id="KW-0413">Isomerase</keyword>
<evidence type="ECO:0000259" key="1">
    <source>
        <dbReference type="Pfam" id="PF01261"/>
    </source>
</evidence>
<evidence type="ECO:0000313" key="3">
    <source>
        <dbReference type="Proteomes" id="UP000278823"/>
    </source>
</evidence>
<proteinExistence type="predicted"/>
<protein>
    <submittedName>
        <fullName evidence="2">Sugar phosphate isomerase/epimerase</fullName>
    </submittedName>
</protein>
<dbReference type="EMBL" id="RJTH01000006">
    <property type="protein sequence ID" value="RUM24153.1"/>
    <property type="molecule type" value="Genomic_DNA"/>
</dbReference>
<feature type="domain" description="Xylose isomerase-like TIM barrel" evidence="1">
    <location>
        <begin position="23"/>
        <end position="242"/>
    </location>
</feature>
<dbReference type="PANTHER" id="PTHR12110">
    <property type="entry name" value="HYDROXYPYRUVATE ISOMERASE"/>
    <property type="match status" value="1"/>
</dbReference>
<dbReference type="InterPro" id="IPR013022">
    <property type="entry name" value="Xyl_isomerase-like_TIM-brl"/>
</dbReference>
<dbReference type="Gene3D" id="3.20.20.150">
    <property type="entry name" value="Divalent-metal-dependent TIM barrel enzymes"/>
    <property type="match status" value="1"/>
</dbReference>
<dbReference type="InterPro" id="IPR036237">
    <property type="entry name" value="Xyl_isomerase-like_sf"/>
</dbReference>
<dbReference type="AlphaFoldDB" id="A0A432PIL6"/>